<dbReference type="Pfam" id="PF05818">
    <property type="entry name" value="TraT"/>
    <property type="match status" value="1"/>
</dbReference>
<evidence type="ECO:0000256" key="1">
    <source>
        <dbReference type="ARBA" id="ARBA00004459"/>
    </source>
</evidence>
<proteinExistence type="predicted"/>
<gene>
    <name evidence="6" type="ORF">Bandiella_01245</name>
</gene>
<dbReference type="Proteomes" id="UP001327219">
    <property type="component" value="Chromosome"/>
</dbReference>
<accession>A0ABZ0ULT6</accession>
<dbReference type="EMBL" id="CP110820">
    <property type="protein sequence ID" value="WPX97101.1"/>
    <property type="molecule type" value="Genomic_DNA"/>
</dbReference>
<evidence type="ECO:0000256" key="2">
    <source>
        <dbReference type="ARBA" id="ARBA00022729"/>
    </source>
</evidence>
<keyword evidence="7" id="KW-1185">Reference proteome</keyword>
<protein>
    <submittedName>
        <fullName evidence="6">TraT domain containing protein</fullName>
    </submittedName>
</protein>
<name>A0ABZ0ULT6_9RICK</name>
<keyword evidence="4" id="KW-0564">Palmitate</keyword>
<dbReference type="InterPro" id="IPR008874">
    <property type="entry name" value="TraT_complement-R"/>
</dbReference>
<keyword evidence="3" id="KW-0472">Membrane</keyword>
<sequence length="93" mass="10242">MELTMNKKISSYVIIFLLSLAVFNLTGCGTTQKLIKHGKLEVQTKMSDTVFLDPIDDDKKTVILQIRNTTDKEGLDIEAQIKSAIEAKGAPSS</sequence>
<evidence type="ECO:0000256" key="4">
    <source>
        <dbReference type="ARBA" id="ARBA00023139"/>
    </source>
</evidence>
<evidence type="ECO:0000256" key="3">
    <source>
        <dbReference type="ARBA" id="ARBA00023136"/>
    </source>
</evidence>
<evidence type="ECO:0000256" key="5">
    <source>
        <dbReference type="ARBA" id="ARBA00023288"/>
    </source>
</evidence>
<keyword evidence="2" id="KW-0732">Signal</keyword>
<keyword evidence="5" id="KW-0449">Lipoprotein</keyword>
<evidence type="ECO:0000313" key="6">
    <source>
        <dbReference type="EMBL" id="WPX97101.1"/>
    </source>
</evidence>
<organism evidence="6 7">
    <name type="scientific">Candidatus Bandiella euplotis</name>
    <dbReference type="NCBI Taxonomy" id="1664265"/>
    <lineage>
        <taxon>Bacteria</taxon>
        <taxon>Pseudomonadati</taxon>
        <taxon>Pseudomonadota</taxon>
        <taxon>Alphaproteobacteria</taxon>
        <taxon>Rickettsiales</taxon>
        <taxon>Candidatus Midichloriaceae</taxon>
        <taxon>Candidatus Bandiella</taxon>
    </lineage>
</organism>
<comment type="subcellular location">
    <subcellularLocation>
        <location evidence="1">Cell outer membrane</location>
        <topology evidence="1">Lipid-anchor</topology>
    </subcellularLocation>
</comment>
<reference evidence="6 7" key="1">
    <citation type="submission" date="2022-11" db="EMBL/GenBank/DDBJ databases">
        <title>Host association and intracellularity evolved multiple times independently in the Rickettsiales.</title>
        <authorList>
            <person name="Castelli M."/>
            <person name="Nardi T."/>
            <person name="Gammuto L."/>
            <person name="Bellinzona G."/>
            <person name="Sabaneyeva E."/>
            <person name="Potekhin A."/>
            <person name="Serra V."/>
            <person name="Petroni G."/>
            <person name="Sassera D."/>
        </authorList>
    </citation>
    <scope>NUCLEOTIDE SEQUENCE [LARGE SCALE GENOMIC DNA]</scope>
    <source>
        <strain evidence="6 7">NDG2</strain>
    </source>
</reference>
<evidence type="ECO:0000313" key="7">
    <source>
        <dbReference type="Proteomes" id="UP001327219"/>
    </source>
</evidence>